<dbReference type="AlphaFoldDB" id="A0A6G5QLF7"/>
<dbReference type="RefSeq" id="WP_002946011.1">
    <property type="nucleotide sequence ID" value="NZ_CAJPTG010000021.1"/>
</dbReference>
<dbReference type="Gene3D" id="6.10.280.50">
    <property type="match status" value="1"/>
</dbReference>
<protein>
    <submittedName>
        <fullName evidence="1">Putative DUF465 domain protein</fullName>
    </submittedName>
</protein>
<dbReference type="KEGG" id="crx:CRECT_0780"/>
<dbReference type="InterPro" id="IPR038444">
    <property type="entry name" value="DUF465_sf"/>
</dbReference>
<dbReference type="EMBL" id="CP012543">
    <property type="protein sequence ID" value="QCD46459.1"/>
    <property type="molecule type" value="Genomic_DNA"/>
</dbReference>
<organism evidence="1 2">
    <name type="scientific">Campylobacter rectus</name>
    <name type="common">Wolinella recta</name>
    <dbReference type="NCBI Taxonomy" id="203"/>
    <lineage>
        <taxon>Bacteria</taxon>
        <taxon>Pseudomonadati</taxon>
        <taxon>Campylobacterota</taxon>
        <taxon>Epsilonproteobacteria</taxon>
        <taxon>Campylobacterales</taxon>
        <taxon>Campylobacteraceae</taxon>
        <taxon>Campylobacter</taxon>
    </lineage>
</organism>
<dbReference type="InterPro" id="IPR007420">
    <property type="entry name" value="DUF465"/>
</dbReference>
<dbReference type="Pfam" id="PF04325">
    <property type="entry name" value="DUF465"/>
    <property type="match status" value="1"/>
</dbReference>
<evidence type="ECO:0000313" key="1">
    <source>
        <dbReference type="EMBL" id="QCD46459.1"/>
    </source>
</evidence>
<evidence type="ECO:0000313" key="2">
    <source>
        <dbReference type="Proteomes" id="UP000502377"/>
    </source>
</evidence>
<accession>A0A6G5QLF7</accession>
<sequence length="74" mass="8864">MFHEERELITKLKGANARFTSLFDKHNELDEKIAQMQKGNIYNDAEVDTLKREKLRLKDEIYAFLSEYKKENNL</sequence>
<proteinExistence type="predicted"/>
<name>A0A6G5QLF7_CAMRE</name>
<gene>
    <name evidence="1" type="ORF">CRECT_0780</name>
</gene>
<reference evidence="1 2" key="1">
    <citation type="submission" date="2016-07" db="EMBL/GenBank/DDBJ databases">
        <title>Comparative genomics of the Campylobacter concisus group.</title>
        <authorList>
            <person name="Miller W.G."/>
            <person name="Yee E."/>
            <person name="Chapman M.H."/>
            <person name="Huynh S."/>
            <person name="Bono J.L."/>
            <person name="On S.L.W."/>
            <person name="StLeger J."/>
            <person name="Foster G."/>
            <person name="Parker C.T."/>
        </authorList>
    </citation>
    <scope>NUCLEOTIDE SEQUENCE [LARGE SCALE GENOMIC DNA]</scope>
    <source>
        <strain evidence="1 2">ATCC 33238</strain>
    </source>
</reference>
<dbReference type="Proteomes" id="UP000502377">
    <property type="component" value="Chromosome"/>
</dbReference>